<evidence type="ECO:0000313" key="2">
    <source>
        <dbReference type="EMBL" id="OGM31948.1"/>
    </source>
</evidence>
<gene>
    <name evidence="2" type="ORF">A2803_02570</name>
</gene>
<name>A0A1F7YYZ3_9BACT</name>
<keyword evidence="1" id="KW-0812">Transmembrane</keyword>
<accession>A0A1F7YYZ3</accession>
<feature type="transmembrane region" description="Helical" evidence="1">
    <location>
        <begin position="395"/>
        <end position="415"/>
    </location>
</feature>
<feature type="transmembrane region" description="Helical" evidence="1">
    <location>
        <begin position="161"/>
        <end position="177"/>
    </location>
</feature>
<evidence type="ECO:0008006" key="4">
    <source>
        <dbReference type="Google" id="ProtNLM"/>
    </source>
</evidence>
<feature type="transmembrane region" description="Helical" evidence="1">
    <location>
        <begin position="105"/>
        <end position="125"/>
    </location>
</feature>
<comment type="caution">
    <text evidence="2">The sequence shown here is derived from an EMBL/GenBank/DDBJ whole genome shotgun (WGS) entry which is preliminary data.</text>
</comment>
<feature type="transmembrane region" description="Helical" evidence="1">
    <location>
        <begin position="217"/>
        <end position="238"/>
    </location>
</feature>
<reference evidence="2 3" key="1">
    <citation type="journal article" date="2016" name="Nat. Commun.">
        <title>Thousands of microbial genomes shed light on interconnected biogeochemical processes in an aquifer system.</title>
        <authorList>
            <person name="Anantharaman K."/>
            <person name="Brown C.T."/>
            <person name="Hug L.A."/>
            <person name="Sharon I."/>
            <person name="Castelle C.J."/>
            <person name="Probst A.J."/>
            <person name="Thomas B.C."/>
            <person name="Singh A."/>
            <person name="Wilkins M.J."/>
            <person name="Karaoz U."/>
            <person name="Brodie E.L."/>
            <person name="Williams K.H."/>
            <person name="Hubbard S.S."/>
            <person name="Banfield J.F."/>
        </authorList>
    </citation>
    <scope>NUCLEOTIDE SEQUENCE [LARGE SCALE GENOMIC DNA]</scope>
</reference>
<feature type="transmembrane region" description="Helical" evidence="1">
    <location>
        <begin position="7"/>
        <end position="24"/>
    </location>
</feature>
<organism evidence="2 3">
    <name type="scientific">Candidatus Woesebacteria bacterium RIFCSPHIGHO2_01_FULL_44_21</name>
    <dbReference type="NCBI Taxonomy" id="1802503"/>
    <lineage>
        <taxon>Bacteria</taxon>
        <taxon>Candidatus Woeseibacteriota</taxon>
    </lineage>
</organism>
<proteinExistence type="predicted"/>
<keyword evidence="1" id="KW-1133">Transmembrane helix</keyword>
<dbReference type="EMBL" id="MGGP01000019">
    <property type="protein sequence ID" value="OGM31948.1"/>
    <property type="molecule type" value="Genomic_DNA"/>
</dbReference>
<evidence type="ECO:0000313" key="3">
    <source>
        <dbReference type="Proteomes" id="UP000178870"/>
    </source>
</evidence>
<protein>
    <recommendedName>
        <fullName evidence="4">Glycosyltransferase RgtA/B/C/D-like domain-containing protein</fullName>
    </recommendedName>
</protein>
<dbReference type="AlphaFoldDB" id="A0A1F7YYZ3"/>
<feature type="transmembrane region" description="Helical" evidence="1">
    <location>
        <begin position="183"/>
        <end position="210"/>
    </location>
</feature>
<feature type="transmembrane region" description="Helical" evidence="1">
    <location>
        <begin position="317"/>
        <end position="334"/>
    </location>
</feature>
<keyword evidence="1" id="KW-0472">Membrane</keyword>
<feature type="transmembrane region" description="Helical" evidence="1">
    <location>
        <begin position="137"/>
        <end position="154"/>
    </location>
</feature>
<feature type="transmembrane region" description="Helical" evidence="1">
    <location>
        <begin position="66"/>
        <end position="93"/>
    </location>
</feature>
<feature type="transmembrane region" description="Helical" evidence="1">
    <location>
        <begin position="290"/>
        <end position="310"/>
    </location>
</feature>
<dbReference type="Proteomes" id="UP000178870">
    <property type="component" value="Unassembled WGS sequence"/>
</dbReference>
<sequence>MKINLRYVFIAAIIFRLILAPLANHPDVGNHIDWGIKFWEYGASKFYAPESNVWAFTWPNQPPGTILIFAIIRKVYELIFGIFWGINVAVPAFPSGVVTAIDKHLYLILLKLPAILADLGIAHLIHQFLAKGKYSKVAKFGAILFLVNPVIWYNSSVWGQTDSVINFFVILSLWLLFRNKPVLATLSFAVSLYIKVSLVIFIPIFLILFIKKFSVKQAIVSLVPPLAVFALPTLLFSFPHEPFSWLLEIYKVKVLTNQLQVITANAFNFWGIFEGLAQRPHSLSLGPVSYQTWGLAAFLLGYIPLLYWLWKNPKAKTAIWVLALASFGSFMFLTNMHERYLYPLFPYLTILTAMSPRLLPLYAGISGVSLINLYNLWFVPRFEFIVILLSAGKGVAVKLLSAVNTALFLIIYQNFLKARQKRIIS</sequence>
<evidence type="ECO:0000256" key="1">
    <source>
        <dbReference type="SAM" id="Phobius"/>
    </source>
</evidence>